<evidence type="ECO:0000256" key="3">
    <source>
        <dbReference type="ARBA" id="ARBA00022801"/>
    </source>
</evidence>
<dbReference type="GO" id="GO:0016410">
    <property type="term" value="F:N-acyltransferase activity"/>
    <property type="evidence" value="ECO:0007669"/>
    <property type="project" value="TreeGrafter"/>
</dbReference>
<dbReference type="GO" id="GO:0005737">
    <property type="term" value="C:cytoplasm"/>
    <property type="evidence" value="ECO:0007669"/>
    <property type="project" value="TreeGrafter"/>
</dbReference>
<feature type="compositionally biased region" description="Pro residues" evidence="5">
    <location>
        <begin position="45"/>
        <end position="61"/>
    </location>
</feature>
<dbReference type="InterPro" id="IPR007053">
    <property type="entry name" value="LRAT_dom"/>
</dbReference>
<evidence type="ECO:0000313" key="7">
    <source>
        <dbReference type="EMBL" id="KYO17630.1"/>
    </source>
</evidence>
<organism evidence="7 8">
    <name type="scientific">Alligator mississippiensis</name>
    <name type="common">American alligator</name>
    <dbReference type="NCBI Taxonomy" id="8496"/>
    <lineage>
        <taxon>Eukaryota</taxon>
        <taxon>Metazoa</taxon>
        <taxon>Chordata</taxon>
        <taxon>Craniata</taxon>
        <taxon>Vertebrata</taxon>
        <taxon>Euteleostomi</taxon>
        <taxon>Archelosauria</taxon>
        <taxon>Archosauria</taxon>
        <taxon>Crocodylia</taxon>
        <taxon>Alligatoridae</taxon>
        <taxon>Alligatorinae</taxon>
        <taxon>Alligator</taxon>
    </lineage>
</organism>
<keyword evidence="4" id="KW-0443">Lipid metabolism</keyword>
<dbReference type="PANTHER" id="PTHR13943:SF31">
    <property type="entry name" value="PHOSPHOLIPASE A AND ACYLTRANSFERASE 3"/>
    <property type="match status" value="1"/>
</dbReference>
<dbReference type="PROSITE" id="PS51934">
    <property type="entry name" value="LRAT"/>
    <property type="match status" value="1"/>
</dbReference>
<reference evidence="7 8" key="1">
    <citation type="journal article" date="2012" name="Genome Biol.">
        <title>Sequencing three crocodilian genomes to illuminate the evolution of archosaurs and amniotes.</title>
        <authorList>
            <person name="St John J.A."/>
            <person name="Braun E.L."/>
            <person name="Isberg S.R."/>
            <person name="Miles L.G."/>
            <person name="Chong A.Y."/>
            <person name="Gongora J."/>
            <person name="Dalzell P."/>
            <person name="Moran C."/>
            <person name="Bed'hom B."/>
            <person name="Abzhanov A."/>
            <person name="Burgess S.C."/>
            <person name="Cooksey A.M."/>
            <person name="Castoe T.A."/>
            <person name="Crawford N.G."/>
            <person name="Densmore L.D."/>
            <person name="Drew J.C."/>
            <person name="Edwards S.V."/>
            <person name="Faircloth B.C."/>
            <person name="Fujita M.K."/>
            <person name="Greenwold M.J."/>
            <person name="Hoffmann F.G."/>
            <person name="Howard J.M."/>
            <person name="Iguchi T."/>
            <person name="Janes D.E."/>
            <person name="Khan S.Y."/>
            <person name="Kohno S."/>
            <person name="de Koning A.J."/>
            <person name="Lance S.L."/>
            <person name="McCarthy F.M."/>
            <person name="McCormack J.E."/>
            <person name="Merchant M.E."/>
            <person name="Peterson D.G."/>
            <person name="Pollock D.D."/>
            <person name="Pourmand N."/>
            <person name="Raney B.J."/>
            <person name="Roessler K.A."/>
            <person name="Sanford J.R."/>
            <person name="Sawyer R.H."/>
            <person name="Schmidt C.J."/>
            <person name="Triplett E.W."/>
            <person name="Tuberville T.D."/>
            <person name="Venegas-Anaya M."/>
            <person name="Howard J.T."/>
            <person name="Jarvis E.D."/>
            <person name="Guillette L.J.Jr."/>
            <person name="Glenn T.C."/>
            <person name="Green R.E."/>
            <person name="Ray D.A."/>
        </authorList>
    </citation>
    <scope>NUCLEOTIDE SEQUENCE [LARGE SCALE GENOMIC DNA]</scope>
    <source>
        <strain evidence="7">KSC_2009_1</strain>
    </source>
</reference>
<dbReference type="Pfam" id="PF04970">
    <property type="entry name" value="LRAT"/>
    <property type="match status" value="1"/>
</dbReference>
<dbReference type="InterPro" id="IPR051496">
    <property type="entry name" value="H-rev107_PLA/AT"/>
</dbReference>
<dbReference type="Gene3D" id="3.90.1720.10">
    <property type="entry name" value="endopeptidase domain like (from Nostoc punctiforme)"/>
    <property type="match status" value="1"/>
</dbReference>
<sequence length="206" mass="22937">MHGGTRKPADAGGEGASWCSFKLTTSLHGRPLVLVGEGAGRDPPEQPPPPSTMPLEGPEPQPGDLLEFDRAGYKHWGVYVGEDEPGLLDPFWRFLGFTRPKCVIHVAKTPLGVEVQKEPLEVVGAGARYRVRNLHDGELQAFPQREIVARARRQLGQPFPYDLVEQNCQHFATCVRYDVARSAQVERVKGIAWALLDMFEALWSRE</sequence>
<keyword evidence="8" id="KW-1185">Reference proteome</keyword>
<evidence type="ECO:0000313" key="8">
    <source>
        <dbReference type="Proteomes" id="UP000050525"/>
    </source>
</evidence>
<dbReference type="AlphaFoldDB" id="A0A151LZG8"/>
<gene>
    <name evidence="7" type="ORF">Y1Q_0011199</name>
</gene>
<proteinExistence type="inferred from homology"/>
<protein>
    <recommendedName>
        <fullName evidence="6">LRAT domain-containing protein</fullName>
    </recommendedName>
</protein>
<evidence type="ECO:0000256" key="4">
    <source>
        <dbReference type="ARBA" id="ARBA00023098"/>
    </source>
</evidence>
<feature type="domain" description="LRAT" evidence="6">
    <location>
        <begin position="65"/>
        <end position="184"/>
    </location>
</feature>
<feature type="region of interest" description="Disordered" evidence="5">
    <location>
        <begin position="32"/>
        <end position="64"/>
    </location>
</feature>
<dbReference type="GO" id="GO:0008970">
    <property type="term" value="F:phospholipase A1 activity"/>
    <property type="evidence" value="ECO:0007669"/>
    <property type="project" value="TreeGrafter"/>
</dbReference>
<keyword evidence="3" id="KW-0378">Hydrolase</keyword>
<dbReference type="GO" id="GO:0070292">
    <property type="term" value="P:N-acylphosphatidylethanolamine metabolic process"/>
    <property type="evidence" value="ECO:0007669"/>
    <property type="project" value="TreeGrafter"/>
</dbReference>
<evidence type="ECO:0000256" key="2">
    <source>
        <dbReference type="ARBA" id="ARBA00022679"/>
    </source>
</evidence>
<keyword evidence="2" id="KW-0808">Transferase</keyword>
<dbReference type="PANTHER" id="PTHR13943">
    <property type="entry name" value="HRAS-LIKE SUPPRESSOR - RELATED"/>
    <property type="match status" value="1"/>
</dbReference>
<comment type="similarity">
    <text evidence="1">Belongs to the H-rev107 family.</text>
</comment>
<evidence type="ECO:0000256" key="1">
    <source>
        <dbReference type="ARBA" id="ARBA00007824"/>
    </source>
</evidence>
<dbReference type="EMBL" id="AKHW03006911">
    <property type="protein sequence ID" value="KYO17630.1"/>
    <property type="molecule type" value="Genomic_DNA"/>
</dbReference>
<evidence type="ECO:0000259" key="6">
    <source>
        <dbReference type="PROSITE" id="PS51934"/>
    </source>
</evidence>
<dbReference type="GO" id="GO:0004623">
    <property type="term" value="F:phospholipase A2 activity"/>
    <property type="evidence" value="ECO:0007669"/>
    <property type="project" value="TreeGrafter"/>
</dbReference>
<accession>A0A151LZG8</accession>
<name>A0A151LZG8_ALLMI</name>
<comment type="caution">
    <text evidence="7">The sequence shown here is derived from an EMBL/GenBank/DDBJ whole genome shotgun (WGS) entry which is preliminary data.</text>
</comment>
<evidence type="ECO:0000256" key="5">
    <source>
        <dbReference type="SAM" id="MobiDB-lite"/>
    </source>
</evidence>
<dbReference type="Proteomes" id="UP000050525">
    <property type="component" value="Unassembled WGS sequence"/>
</dbReference>